<dbReference type="GO" id="GO:0005829">
    <property type="term" value="C:cytosol"/>
    <property type="evidence" value="ECO:0007669"/>
    <property type="project" value="TreeGrafter"/>
</dbReference>
<evidence type="ECO:0000313" key="4">
    <source>
        <dbReference type="EMBL" id="VEU22565.1"/>
    </source>
</evidence>
<dbReference type="PROSITE" id="PS51203">
    <property type="entry name" value="CS"/>
    <property type="match status" value="1"/>
</dbReference>
<dbReference type="InterPro" id="IPR007052">
    <property type="entry name" value="CS_dom"/>
</dbReference>
<dbReference type="CDD" id="cd06465">
    <property type="entry name" value="p23_hB-ind1_like"/>
    <property type="match status" value="1"/>
</dbReference>
<dbReference type="AlphaFoldDB" id="A0A448YNP4"/>
<dbReference type="GO" id="GO:0005634">
    <property type="term" value="C:nucleus"/>
    <property type="evidence" value="ECO:0007669"/>
    <property type="project" value="TreeGrafter"/>
</dbReference>
<accession>A0A448YNP4</accession>
<keyword evidence="5" id="KW-1185">Reference proteome</keyword>
<dbReference type="Proteomes" id="UP000290900">
    <property type="component" value="Unassembled WGS sequence"/>
</dbReference>
<comment type="similarity">
    <text evidence="1">Belongs to the p23/wos2 family.</text>
</comment>
<dbReference type="SUPFAM" id="SSF49764">
    <property type="entry name" value="HSP20-like chaperones"/>
    <property type="match status" value="1"/>
</dbReference>
<evidence type="ECO:0000259" key="3">
    <source>
        <dbReference type="PROSITE" id="PS51203"/>
    </source>
</evidence>
<feature type="region of interest" description="Disordered" evidence="2">
    <location>
        <begin position="134"/>
        <end position="234"/>
    </location>
</feature>
<evidence type="ECO:0000313" key="5">
    <source>
        <dbReference type="Proteomes" id="UP000290900"/>
    </source>
</evidence>
<dbReference type="OrthoDB" id="1564555at2759"/>
<feature type="compositionally biased region" description="Basic and acidic residues" evidence="2">
    <location>
        <begin position="179"/>
        <end position="190"/>
    </location>
</feature>
<dbReference type="GO" id="GO:0051879">
    <property type="term" value="F:Hsp90 protein binding"/>
    <property type="evidence" value="ECO:0007669"/>
    <property type="project" value="InterPro"/>
</dbReference>
<evidence type="ECO:0000256" key="2">
    <source>
        <dbReference type="SAM" id="MobiDB-lite"/>
    </source>
</evidence>
<gene>
    <name evidence="4" type="ORF">BRENAR_LOCUS3296</name>
</gene>
<dbReference type="PANTHER" id="PTHR22932:SF1">
    <property type="entry name" value="CO-CHAPERONE PROTEIN DAF-41"/>
    <property type="match status" value="1"/>
</dbReference>
<dbReference type="InterPro" id="IPR045250">
    <property type="entry name" value="p23-like"/>
</dbReference>
<dbReference type="GO" id="GO:0051131">
    <property type="term" value="P:chaperone-mediated protein complex assembly"/>
    <property type="evidence" value="ECO:0007669"/>
    <property type="project" value="TreeGrafter"/>
</dbReference>
<name>A0A448YNP4_BRENA</name>
<dbReference type="Pfam" id="PF04969">
    <property type="entry name" value="CS"/>
    <property type="match status" value="1"/>
</dbReference>
<evidence type="ECO:0000256" key="1">
    <source>
        <dbReference type="ARBA" id="ARBA00025733"/>
    </source>
</evidence>
<dbReference type="FunFam" id="2.60.40.790:FF:000013">
    <property type="entry name" value="Very-long-chain (3R)-3-hydroxyacyl-CoA dehydratase"/>
    <property type="match status" value="1"/>
</dbReference>
<dbReference type="GO" id="GO:0006457">
    <property type="term" value="P:protein folding"/>
    <property type="evidence" value="ECO:0007669"/>
    <property type="project" value="TreeGrafter"/>
</dbReference>
<dbReference type="InParanoid" id="A0A448YNP4"/>
<protein>
    <submittedName>
        <fullName evidence="4">DEKNAAC103572</fullName>
    </submittedName>
</protein>
<reference evidence="4 5" key="1">
    <citation type="submission" date="2018-12" db="EMBL/GenBank/DDBJ databases">
        <authorList>
            <person name="Tiukova I."/>
            <person name="Dainat J."/>
        </authorList>
    </citation>
    <scope>NUCLEOTIDE SEQUENCE [LARGE SCALE GENOMIC DNA]</scope>
</reference>
<dbReference type="EMBL" id="CAACVR010000023">
    <property type="protein sequence ID" value="VEU22565.1"/>
    <property type="molecule type" value="Genomic_DNA"/>
</dbReference>
<sequence>MTEIAPEVLWAQRSSDTDPSKNIVFLTVRLIDPSDLEISLTSEHLKITAKSEGQDYKLNLDFFAEIDEKASHYHVAGSHIAFILVKKELKTEYWPRLIKQKARRHYIRTDFEKWVDEDEQNQVEDDIPQNPMDFGGEGGNPFGGAGGNPFGGAGGNPFGGAGGNPFGGPGGPSQLDIEELARKYAGKENLPEGTSGPSAFGEPGIVEDEVEETTKEKEVEEVGSDEADAEKTSK</sequence>
<dbReference type="Gene3D" id="2.60.40.790">
    <property type="match status" value="1"/>
</dbReference>
<dbReference type="InterPro" id="IPR008978">
    <property type="entry name" value="HSP20-like_chaperone"/>
</dbReference>
<feature type="compositionally biased region" description="Gly residues" evidence="2">
    <location>
        <begin position="135"/>
        <end position="171"/>
    </location>
</feature>
<organism evidence="4 5">
    <name type="scientific">Brettanomyces naardenensis</name>
    <name type="common">Yeast</name>
    <dbReference type="NCBI Taxonomy" id="13370"/>
    <lineage>
        <taxon>Eukaryota</taxon>
        <taxon>Fungi</taxon>
        <taxon>Dikarya</taxon>
        <taxon>Ascomycota</taxon>
        <taxon>Saccharomycotina</taxon>
        <taxon>Pichiomycetes</taxon>
        <taxon>Pichiales</taxon>
        <taxon>Pichiaceae</taxon>
        <taxon>Brettanomyces</taxon>
    </lineage>
</organism>
<dbReference type="PANTHER" id="PTHR22932">
    <property type="entry name" value="TELOMERASE-BINDING PROTEIN P23 HSP90 CO-CHAPERONE"/>
    <property type="match status" value="1"/>
</dbReference>
<dbReference type="GO" id="GO:0051087">
    <property type="term" value="F:protein-folding chaperone binding"/>
    <property type="evidence" value="ECO:0007669"/>
    <property type="project" value="TreeGrafter"/>
</dbReference>
<proteinExistence type="inferred from homology"/>
<dbReference type="FunCoup" id="A0A448YNP4">
    <property type="interactions" value="1186"/>
</dbReference>
<feature type="domain" description="CS" evidence="3">
    <location>
        <begin position="3"/>
        <end position="98"/>
    </location>
</feature>
<dbReference type="STRING" id="13370.A0A448YNP4"/>